<evidence type="ECO:0000313" key="6">
    <source>
        <dbReference type="Proteomes" id="UP001243364"/>
    </source>
</evidence>
<reference evidence="5 6" key="1">
    <citation type="submission" date="2023-07" db="EMBL/GenBank/DDBJ databases">
        <title>Comparative genomics of wheat-associated soil bacteria to identify genetic determinants of phenazine resistance.</title>
        <authorList>
            <person name="Mouncey N."/>
        </authorList>
    </citation>
    <scope>NUCLEOTIDE SEQUENCE [LARGE SCALE GENOMIC DNA]</scope>
    <source>
        <strain evidence="5 6">W4I19-2</strain>
    </source>
</reference>
<gene>
    <name evidence="5" type="ORF">QFZ56_003839</name>
</gene>
<feature type="chain" id="PRO_5047178757" evidence="4">
    <location>
        <begin position="48"/>
        <end position="310"/>
    </location>
</feature>
<evidence type="ECO:0000256" key="4">
    <source>
        <dbReference type="SAM" id="SignalP"/>
    </source>
</evidence>
<protein>
    <submittedName>
        <fullName evidence="5">Uncharacterized protein</fullName>
    </submittedName>
</protein>
<evidence type="ECO:0000256" key="3">
    <source>
        <dbReference type="SAM" id="MobiDB-lite"/>
    </source>
</evidence>
<dbReference type="EMBL" id="JAUSYA010000001">
    <property type="protein sequence ID" value="MDQ0684876.1"/>
    <property type="molecule type" value="Genomic_DNA"/>
</dbReference>
<dbReference type="Proteomes" id="UP001243364">
    <property type="component" value="Unassembled WGS sequence"/>
</dbReference>
<accession>A0ABU0Q2I9</accession>
<comment type="similarity">
    <text evidence="1">Belongs to the ice-binding protein family.</text>
</comment>
<feature type="compositionally biased region" description="Basic and acidic residues" evidence="3">
    <location>
        <begin position="254"/>
        <end position="263"/>
    </location>
</feature>
<dbReference type="InterPro" id="IPR021884">
    <property type="entry name" value="Ice-bd_prot"/>
</dbReference>
<comment type="caution">
    <text evidence="5">The sequence shown here is derived from an EMBL/GenBank/DDBJ whole genome shotgun (WGS) entry which is preliminary data.</text>
</comment>
<dbReference type="Pfam" id="PF11999">
    <property type="entry name" value="Ice_binding"/>
    <property type="match status" value="1"/>
</dbReference>
<keyword evidence="6" id="KW-1185">Reference proteome</keyword>
<sequence length="310" mass="32772">MAVVANSSRSPGKIRILHRLKTRLSLLPGVALLATATVALTSGVAHAAEAPVELGTATSYSVLAGSTITNTGPTVINGDVGLSPGSSVTGFSSSTPSGPGQIFGDLHVADAEAAQAKTDLTTAYNDAAGRGPGAAITADLGGQVLVPGVYTASTSMGLTGALTLNAKGDPNAVFIFQAGSTLTTASASSVILVNGCTALQRVLEGGQFRYSRDQFHLRGHHHGRPVDHRNNGRQDPGPCPCEDRRGNAGRQRHHNADLRDRPHGSRWTRWTRRTCRTRRTRRTRRTCRAQGGHRTCRTHGRHRACRTSRP</sequence>
<keyword evidence="2 4" id="KW-0732">Signal</keyword>
<evidence type="ECO:0000256" key="1">
    <source>
        <dbReference type="ARBA" id="ARBA00005445"/>
    </source>
</evidence>
<proteinExistence type="inferred from homology"/>
<feature type="region of interest" description="Disordered" evidence="3">
    <location>
        <begin position="219"/>
        <end position="265"/>
    </location>
</feature>
<feature type="signal peptide" evidence="4">
    <location>
        <begin position="1"/>
        <end position="47"/>
    </location>
</feature>
<evidence type="ECO:0000256" key="2">
    <source>
        <dbReference type="ARBA" id="ARBA00022729"/>
    </source>
</evidence>
<organism evidence="5 6">
    <name type="scientific">Streptomyces achromogenes</name>
    <dbReference type="NCBI Taxonomy" id="67255"/>
    <lineage>
        <taxon>Bacteria</taxon>
        <taxon>Bacillati</taxon>
        <taxon>Actinomycetota</taxon>
        <taxon>Actinomycetes</taxon>
        <taxon>Kitasatosporales</taxon>
        <taxon>Streptomycetaceae</taxon>
        <taxon>Streptomyces</taxon>
    </lineage>
</organism>
<evidence type="ECO:0000313" key="5">
    <source>
        <dbReference type="EMBL" id="MDQ0684876.1"/>
    </source>
</evidence>
<name>A0ABU0Q2I9_STRAH</name>